<feature type="transmembrane region" description="Helical" evidence="1">
    <location>
        <begin position="12"/>
        <end position="33"/>
    </location>
</feature>
<keyword evidence="3" id="KW-1185">Reference proteome</keyword>
<dbReference type="RefSeq" id="WP_011794770.1">
    <property type="nucleotide sequence ID" value="NZ_CP023687.1"/>
</dbReference>
<accession>A0ABY9AKJ5</accession>
<evidence type="ECO:0000313" key="3">
    <source>
        <dbReference type="Proteomes" id="UP001242732"/>
    </source>
</evidence>
<sequence>MRKPDMDTVRDTIKALAILIVLVGGGAGIGYGIGTERARVLLVDERQDRLQEIDRLQRTHQRALDIIAGRQERAADTLAAAADTAATAAETAQAAAATAGKAAKAAGVPAAVPEHERKAINTTIQRANERIRKEAPR</sequence>
<gene>
    <name evidence="2" type="ORF">QRO08_16590</name>
</gene>
<name>A0ABY9AKJ5_PARCI</name>
<protein>
    <submittedName>
        <fullName evidence="2">Uncharacterized protein</fullName>
    </submittedName>
</protein>
<organism evidence="2 3">
    <name type="scientific">Paracidovorax citrulli</name>
    <name type="common">Acidovorax citrulli</name>
    <dbReference type="NCBI Taxonomy" id="80869"/>
    <lineage>
        <taxon>Bacteria</taxon>
        <taxon>Pseudomonadati</taxon>
        <taxon>Pseudomonadota</taxon>
        <taxon>Betaproteobacteria</taxon>
        <taxon>Burkholderiales</taxon>
        <taxon>Comamonadaceae</taxon>
        <taxon>Paracidovorax</taxon>
    </lineage>
</organism>
<evidence type="ECO:0000313" key="2">
    <source>
        <dbReference type="EMBL" id="WIY47446.1"/>
    </source>
</evidence>
<keyword evidence="1" id="KW-0812">Transmembrane</keyword>
<proteinExistence type="predicted"/>
<dbReference type="EMBL" id="CP127363">
    <property type="protein sequence ID" value="WIY47446.1"/>
    <property type="molecule type" value="Genomic_DNA"/>
</dbReference>
<keyword evidence="1" id="KW-0472">Membrane</keyword>
<keyword evidence="1" id="KW-1133">Transmembrane helix</keyword>
<reference evidence="2 3" key="1">
    <citation type="submission" date="2023-06" db="EMBL/GenBank/DDBJ databases">
        <authorList>
            <person name="Ham H."/>
            <person name="Park D.S."/>
        </authorList>
    </citation>
    <scope>NUCLEOTIDE SEQUENCE [LARGE SCALE GENOMIC DNA]</scope>
    <source>
        <strain evidence="2 3">KACC 17005</strain>
    </source>
</reference>
<dbReference type="Proteomes" id="UP001242732">
    <property type="component" value="Chromosome"/>
</dbReference>
<evidence type="ECO:0000256" key="1">
    <source>
        <dbReference type="SAM" id="Phobius"/>
    </source>
</evidence>